<organism evidence="1">
    <name type="scientific">Arabidopsis thaliana</name>
    <name type="common">Mouse-ear cress</name>
    <dbReference type="NCBI Taxonomy" id="3702"/>
    <lineage>
        <taxon>Eukaryota</taxon>
        <taxon>Viridiplantae</taxon>
        <taxon>Streptophyta</taxon>
        <taxon>Embryophyta</taxon>
        <taxon>Tracheophyta</taxon>
        <taxon>Spermatophyta</taxon>
        <taxon>Magnoliopsida</taxon>
        <taxon>eudicotyledons</taxon>
        <taxon>Gunneridae</taxon>
        <taxon>Pentapetalae</taxon>
        <taxon>rosids</taxon>
        <taxon>malvids</taxon>
        <taxon>Brassicales</taxon>
        <taxon>Brassicaceae</taxon>
        <taxon>Camelineae</taxon>
        <taxon>Arabidopsis</taxon>
    </lineage>
</organism>
<evidence type="ECO:0000313" key="1">
    <source>
        <dbReference type="EMBL" id="ABK28175.1"/>
    </source>
</evidence>
<dbReference type="EMBL" id="DQ652973">
    <property type="protein sequence ID" value="ABK28175.1"/>
    <property type="molecule type" value="Genomic_DNA"/>
</dbReference>
<proteinExistence type="predicted"/>
<reference evidence="1" key="1">
    <citation type="submission" date="2006-05" db="EMBL/GenBank/DDBJ databases">
        <title>Simultaneous high-throughput recombinational cloning of open reading frames in closed and open configurations.</title>
        <authorList>
            <person name="Underwood B.A."/>
            <person name="Vanderhaeghen R."/>
            <person name="Whitford R."/>
            <person name="Town C.D."/>
            <person name="Hilson P."/>
        </authorList>
    </citation>
    <scope>NUCLEOTIDE SEQUENCE</scope>
</reference>
<name>A0MEK1_ARATH</name>
<sequence>MKVQEWAESILCQRWCGVFPSMWMWLGSVGREFYSVCHTVIDVVGCFSCSGSSLSLELRPRRKLGGG</sequence>
<dbReference type="AlphaFoldDB" id="A0MEK1"/>
<protein>
    <submittedName>
        <fullName evidence="1">Uncharacterized protein</fullName>
    </submittedName>
</protein>
<dbReference type="ExpressionAtlas" id="A0MEK1">
    <property type="expression patterns" value="baseline and differential"/>
</dbReference>
<feature type="non-terminal residue" evidence="1">
    <location>
        <position position="67"/>
    </location>
</feature>
<accession>A0MEK1</accession>